<comment type="caution">
    <text evidence="2">The sequence shown here is derived from an EMBL/GenBank/DDBJ whole genome shotgun (WGS) entry which is preliminary data.</text>
</comment>
<proteinExistence type="predicted"/>
<protein>
    <submittedName>
        <fullName evidence="2">Uncharacterized protein</fullName>
    </submittedName>
</protein>
<dbReference type="NCBIfam" id="NF042415">
    <property type="entry name" value="STY0301_fam"/>
    <property type="match status" value="1"/>
</dbReference>
<name>A0A4V1MRX5_9BURK</name>
<feature type="chain" id="PRO_5020184930" evidence="1">
    <location>
        <begin position="29"/>
        <end position="157"/>
    </location>
</feature>
<evidence type="ECO:0000256" key="1">
    <source>
        <dbReference type="SAM" id="SignalP"/>
    </source>
</evidence>
<accession>A0A4V1MRX5</accession>
<feature type="signal peptide" evidence="1">
    <location>
        <begin position="1"/>
        <end position="28"/>
    </location>
</feature>
<evidence type="ECO:0000313" key="2">
    <source>
        <dbReference type="EMBL" id="RXN86838.1"/>
    </source>
</evidence>
<keyword evidence="3" id="KW-1185">Reference proteome</keyword>
<evidence type="ECO:0000313" key="3">
    <source>
        <dbReference type="Proteomes" id="UP000290849"/>
    </source>
</evidence>
<dbReference type="RefSeq" id="WP_129151838.1">
    <property type="nucleotide sequence ID" value="NZ_JBHSDO010000012.1"/>
</dbReference>
<gene>
    <name evidence="2" type="ORF">C7R54_18175</name>
</gene>
<dbReference type="EMBL" id="PYAL01000005">
    <property type="protein sequence ID" value="RXN86838.1"/>
    <property type="molecule type" value="Genomic_DNA"/>
</dbReference>
<reference evidence="2 3" key="1">
    <citation type="journal article" date="2017" name="Int. J. Syst. Evol. Microbiol.">
        <title>Achromobacter aloeverae sp. nov., isolated from the root of Aloe vera (L.) Burm.f.</title>
        <authorList>
            <person name="Kuncharoen N."/>
            <person name="Muramatsu Y."/>
            <person name="Shibata C."/>
            <person name="Kamakura Y."/>
            <person name="Nakagawa Y."/>
            <person name="Tanasupawat S."/>
        </authorList>
    </citation>
    <scope>NUCLEOTIDE SEQUENCE [LARGE SCALE GENOMIC DNA]</scope>
    <source>
        <strain evidence="2 3">AVA-1</strain>
    </source>
</reference>
<organism evidence="2 3">
    <name type="scientific">Achromobacter aloeverae</name>
    <dbReference type="NCBI Taxonomy" id="1750518"/>
    <lineage>
        <taxon>Bacteria</taxon>
        <taxon>Pseudomonadati</taxon>
        <taxon>Pseudomonadota</taxon>
        <taxon>Betaproteobacteria</taxon>
        <taxon>Burkholderiales</taxon>
        <taxon>Alcaligenaceae</taxon>
        <taxon>Achromobacter</taxon>
    </lineage>
</organism>
<dbReference type="InterPro" id="IPR049973">
    <property type="entry name" value="STY0301-like"/>
</dbReference>
<keyword evidence="1" id="KW-0732">Signal</keyword>
<dbReference type="OrthoDB" id="8612724at2"/>
<dbReference type="Proteomes" id="UP000290849">
    <property type="component" value="Unassembled WGS sequence"/>
</dbReference>
<sequence length="157" mass="17348">MPKSTSCSRSARLPLLLGVLLLAPAAWAARPINNTPCPPVMQISQTPLATPPGWSLMADPRRDANHHLQAVTFFSGDPQDMAALSPDIEKRTPKGYSSTWRFQQHGGQQQDYWIGCSYTDTNLIAVRKLADNISQCDMTQYLSDRKRPGGSVDIVCY</sequence>
<dbReference type="AlphaFoldDB" id="A0A4V1MRX5"/>